<dbReference type="CDD" id="cd16833">
    <property type="entry name" value="YfiH"/>
    <property type="match status" value="1"/>
</dbReference>
<gene>
    <name evidence="13" type="primary">pgeF</name>
    <name evidence="13" type="ORF">I6J18_07095</name>
</gene>
<evidence type="ECO:0000256" key="6">
    <source>
        <dbReference type="ARBA" id="ARBA00022723"/>
    </source>
</evidence>
<comment type="cofactor">
    <cofactor evidence="2">
        <name>Zn(2+)</name>
        <dbReference type="ChEBI" id="CHEBI:29105"/>
    </cofactor>
</comment>
<sequence>MKEPFIKKENQYLVLDSWSKLDPRLIAGVTTKNGGKSTGDFQQLNTAFHVNDAESVVVENREILSKKLEVPLTDWVGAEQTHETHIEKITSLHRGAGSSDYESALKATDGMYTDKSQLLLTLCFADCVPLYFYAPKDGMIGIAHAGWKGTVAGIGSKMVELWREEGIDPTQIYAAIGPSICRNCYVVDDKVINLVQKLLEETDEKPYNLISEGQYQLDLKQLNAQILEKSGIPKDNIEISALCTSCETDLFFSHRRDSGKTGRILSFIGWKED</sequence>
<keyword evidence="6" id="KW-0479">Metal-binding</keyword>
<dbReference type="InterPro" id="IPR003730">
    <property type="entry name" value="Cu_polyphenol_OxRdtase"/>
</dbReference>
<evidence type="ECO:0000256" key="8">
    <source>
        <dbReference type="ARBA" id="ARBA00022833"/>
    </source>
</evidence>
<dbReference type="PANTHER" id="PTHR30616:SF2">
    <property type="entry name" value="PURINE NUCLEOSIDE PHOSPHORYLASE LACC1"/>
    <property type="match status" value="1"/>
</dbReference>
<dbReference type="AlphaFoldDB" id="A0A974NPX0"/>
<keyword evidence="8" id="KW-0862">Zinc</keyword>
<comment type="catalytic activity">
    <reaction evidence="9">
        <text>adenosine + H2O + H(+) = inosine + NH4(+)</text>
        <dbReference type="Rhea" id="RHEA:24408"/>
        <dbReference type="ChEBI" id="CHEBI:15377"/>
        <dbReference type="ChEBI" id="CHEBI:15378"/>
        <dbReference type="ChEBI" id="CHEBI:16335"/>
        <dbReference type="ChEBI" id="CHEBI:17596"/>
        <dbReference type="ChEBI" id="CHEBI:28938"/>
        <dbReference type="EC" id="3.5.4.4"/>
    </reaction>
    <physiologicalReaction direction="left-to-right" evidence="9">
        <dbReference type="Rhea" id="RHEA:24409"/>
    </physiologicalReaction>
</comment>
<dbReference type="InterPro" id="IPR011324">
    <property type="entry name" value="Cytotoxic_necrot_fac-like_cat"/>
</dbReference>
<keyword evidence="14" id="KW-1185">Reference proteome</keyword>
<dbReference type="InterPro" id="IPR038371">
    <property type="entry name" value="Cu_polyphenol_OxRdtase_sf"/>
</dbReference>
<dbReference type="SUPFAM" id="SSF64438">
    <property type="entry name" value="CNF1/YfiH-like putative cysteine hydrolases"/>
    <property type="match status" value="1"/>
</dbReference>
<comment type="catalytic activity">
    <reaction evidence="1">
        <text>inosine + phosphate = alpha-D-ribose 1-phosphate + hypoxanthine</text>
        <dbReference type="Rhea" id="RHEA:27646"/>
        <dbReference type="ChEBI" id="CHEBI:17368"/>
        <dbReference type="ChEBI" id="CHEBI:17596"/>
        <dbReference type="ChEBI" id="CHEBI:43474"/>
        <dbReference type="ChEBI" id="CHEBI:57720"/>
        <dbReference type="EC" id="2.4.2.1"/>
    </reaction>
    <physiologicalReaction direction="left-to-right" evidence="1">
        <dbReference type="Rhea" id="RHEA:27647"/>
    </physiologicalReaction>
</comment>
<dbReference type="RefSeq" id="WP_040374024.1">
    <property type="nucleotide sequence ID" value="NZ_CP068053.1"/>
</dbReference>
<evidence type="ECO:0000313" key="13">
    <source>
        <dbReference type="EMBL" id="QQT01620.1"/>
    </source>
</evidence>
<comment type="function">
    <text evidence="3">Purine nucleoside enzyme that catalyzes the phosphorolysis of adenosine and inosine nucleosides, yielding D-ribose 1-phosphate and the respective free bases, adenine and hypoxanthine. Also catalyzes the phosphorolysis of S-methyl-5'-thioadenosine into adenine and S-methyl-5-thio-alpha-D-ribose 1-phosphate. Also has adenosine deaminase activity.</text>
</comment>
<dbReference type="Pfam" id="PF02578">
    <property type="entry name" value="Cu-oxidase_4"/>
    <property type="match status" value="1"/>
</dbReference>
<protein>
    <recommendedName>
        <fullName evidence="12">Purine nucleoside phosphorylase</fullName>
    </recommendedName>
</protein>
<dbReference type="NCBIfam" id="TIGR00726">
    <property type="entry name" value="peptidoglycan editing factor PgeF"/>
    <property type="match status" value="1"/>
</dbReference>
<evidence type="ECO:0000256" key="9">
    <source>
        <dbReference type="ARBA" id="ARBA00047989"/>
    </source>
</evidence>
<dbReference type="Proteomes" id="UP000595254">
    <property type="component" value="Chromosome"/>
</dbReference>
<evidence type="ECO:0000256" key="2">
    <source>
        <dbReference type="ARBA" id="ARBA00001947"/>
    </source>
</evidence>
<evidence type="ECO:0000256" key="7">
    <source>
        <dbReference type="ARBA" id="ARBA00022801"/>
    </source>
</evidence>
<dbReference type="GO" id="GO:0016787">
    <property type="term" value="F:hydrolase activity"/>
    <property type="evidence" value="ECO:0007669"/>
    <property type="project" value="UniProtKB-KW"/>
</dbReference>
<keyword evidence="5" id="KW-0808">Transferase</keyword>
<keyword evidence="7" id="KW-0378">Hydrolase</keyword>
<evidence type="ECO:0000256" key="10">
    <source>
        <dbReference type="ARBA" id="ARBA00048968"/>
    </source>
</evidence>
<accession>A0A974NPX0</accession>
<evidence type="ECO:0000256" key="3">
    <source>
        <dbReference type="ARBA" id="ARBA00003215"/>
    </source>
</evidence>
<reference evidence="13 14" key="1">
    <citation type="submission" date="2021-01" db="EMBL/GenBank/DDBJ databases">
        <title>FDA dAtabase for Regulatory Grade micrObial Sequences (FDA-ARGOS): Supporting development and validation of Infectious Disease Dx tests.</title>
        <authorList>
            <person name="Nelson B."/>
            <person name="Plummer A."/>
            <person name="Tallon L."/>
            <person name="Sadzewicz L."/>
            <person name="Zhao X."/>
            <person name="Boylan J."/>
            <person name="Ott S."/>
            <person name="Bowen H."/>
            <person name="Vavikolanu K."/>
            <person name="Mehta A."/>
            <person name="Aluvathingal J."/>
            <person name="Nadendla S."/>
            <person name="Myers T."/>
            <person name="Yan Y."/>
            <person name="Sichtig H."/>
        </authorList>
    </citation>
    <scope>NUCLEOTIDE SEQUENCE [LARGE SCALE GENOMIC DNA]</scope>
    <source>
        <strain evidence="13 14">FDAARGOS_1161</strain>
    </source>
</reference>
<organism evidence="13 14">
    <name type="scientific">Peribacillus psychrosaccharolyticus</name>
    <name type="common">Bacillus psychrosaccharolyticus</name>
    <dbReference type="NCBI Taxonomy" id="1407"/>
    <lineage>
        <taxon>Bacteria</taxon>
        <taxon>Bacillati</taxon>
        <taxon>Bacillota</taxon>
        <taxon>Bacilli</taxon>
        <taxon>Bacillales</taxon>
        <taxon>Bacillaceae</taxon>
        <taxon>Peribacillus</taxon>
    </lineage>
</organism>
<dbReference type="Gene3D" id="3.60.140.10">
    <property type="entry name" value="CNF1/YfiH-like putative cysteine hydrolases"/>
    <property type="match status" value="1"/>
</dbReference>
<evidence type="ECO:0000256" key="1">
    <source>
        <dbReference type="ARBA" id="ARBA00000553"/>
    </source>
</evidence>
<dbReference type="PANTHER" id="PTHR30616">
    <property type="entry name" value="UNCHARACTERIZED PROTEIN YFIH"/>
    <property type="match status" value="1"/>
</dbReference>
<comment type="catalytic activity">
    <reaction evidence="10">
        <text>adenosine + phosphate = alpha-D-ribose 1-phosphate + adenine</text>
        <dbReference type="Rhea" id="RHEA:27642"/>
        <dbReference type="ChEBI" id="CHEBI:16335"/>
        <dbReference type="ChEBI" id="CHEBI:16708"/>
        <dbReference type="ChEBI" id="CHEBI:43474"/>
        <dbReference type="ChEBI" id="CHEBI:57720"/>
        <dbReference type="EC" id="2.4.2.1"/>
    </reaction>
    <physiologicalReaction direction="left-to-right" evidence="10">
        <dbReference type="Rhea" id="RHEA:27643"/>
    </physiologicalReaction>
</comment>
<dbReference type="KEGG" id="ppsr:I6J18_07095"/>
<evidence type="ECO:0000313" key="14">
    <source>
        <dbReference type="Proteomes" id="UP000595254"/>
    </source>
</evidence>
<proteinExistence type="inferred from homology"/>
<dbReference type="GO" id="GO:0005507">
    <property type="term" value="F:copper ion binding"/>
    <property type="evidence" value="ECO:0007669"/>
    <property type="project" value="TreeGrafter"/>
</dbReference>
<evidence type="ECO:0000256" key="12">
    <source>
        <dbReference type="RuleBase" id="RU361274"/>
    </source>
</evidence>
<dbReference type="EMBL" id="CP068053">
    <property type="protein sequence ID" value="QQT01620.1"/>
    <property type="molecule type" value="Genomic_DNA"/>
</dbReference>
<evidence type="ECO:0000256" key="11">
    <source>
        <dbReference type="ARBA" id="ARBA00049893"/>
    </source>
</evidence>
<name>A0A974NPX0_PERPY</name>
<comment type="catalytic activity">
    <reaction evidence="11">
        <text>S-methyl-5'-thioadenosine + phosphate = 5-(methylsulfanyl)-alpha-D-ribose 1-phosphate + adenine</text>
        <dbReference type="Rhea" id="RHEA:11852"/>
        <dbReference type="ChEBI" id="CHEBI:16708"/>
        <dbReference type="ChEBI" id="CHEBI:17509"/>
        <dbReference type="ChEBI" id="CHEBI:43474"/>
        <dbReference type="ChEBI" id="CHEBI:58533"/>
        <dbReference type="EC" id="2.4.2.28"/>
    </reaction>
    <physiologicalReaction direction="left-to-right" evidence="11">
        <dbReference type="Rhea" id="RHEA:11853"/>
    </physiologicalReaction>
</comment>
<dbReference type="GO" id="GO:0017061">
    <property type="term" value="F:S-methyl-5-thioadenosine phosphorylase activity"/>
    <property type="evidence" value="ECO:0007669"/>
    <property type="project" value="UniProtKB-EC"/>
</dbReference>
<comment type="similarity">
    <text evidence="4 12">Belongs to the purine nucleoside phosphorylase YfiH/LACC1 family.</text>
</comment>
<evidence type="ECO:0000256" key="5">
    <source>
        <dbReference type="ARBA" id="ARBA00022679"/>
    </source>
</evidence>
<evidence type="ECO:0000256" key="4">
    <source>
        <dbReference type="ARBA" id="ARBA00007353"/>
    </source>
</evidence>